<dbReference type="RefSeq" id="WP_135462169.1">
    <property type="nucleotide sequence ID" value="NZ_SRLC01000001.1"/>
</dbReference>
<dbReference type="OrthoDB" id="4228396at2"/>
<keyword evidence="5" id="KW-1185">Reference proteome</keyword>
<sequence>MDSASTAAPLTARPVLDFTSAQVTEAMNRSFEEYFVPLVFTPETFERRFRSEHLDAVASKLWFRGEELVGLVLIARRGYTSRVAAMGLVIEARGHGYGKQMLQTALDEARARGDRSVLLEVFVPNERARRLYERLGFRNTRELFTFRRQPQAVEDAAPLTEVDPADVARLVAREGEANLPWMFAAESLMAATAPTRALSLDDKAFVLLRPEAERTLVQTIIVRREYRRQGWGRRLLQAVAAAFPGPPLTMPMVTEGPGYDFLQAAGWEPLELSLYEMECPLV</sequence>
<dbReference type="SUPFAM" id="SSF55729">
    <property type="entry name" value="Acyl-CoA N-acyltransferases (Nat)"/>
    <property type="match status" value="2"/>
</dbReference>
<dbReference type="Gene3D" id="3.40.630.30">
    <property type="match status" value="2"/>
</dbReference>
<evidence type="ECO:0000256" key="2">
    <source>
        <dbReference type="ARBA" id="ARBA00023315"/>
    </source>
</evidence>
<feature type="domain" description="N-acetyltransferase" evidence="3">
    <location>
        <begin position="13"/>
        <end position="160"/>
    </location>
</feature>
<dbReference type="InterPro" id="IPR050680">
    <property type="entry name" value="YpeA/RimI_acetyltransf"/>
</dbReference>
<dbReference type="AlphaFoldDB" id="A0A4Z0Q3G1"/>
<dbReference type="PANTHER" id="PTHR43420">
    <property type="entry name" value="ACETYLTRANSFERASE"/>
    <property type="match status" value="1"/>
</dbReference>
<organism evidence="4 5">
    <name type="scientific">Hymenobacter aquaticus</name>
    <dbReference type="NCBI Taxonomy" id="1867101"/>
    <lineage>
        <taxon>Bacteria</taxon>
        <taxon>Pseudomonadati</taxon>
        <taxon>Bacteroidota</taxon>
        <taxon>Cytophagia</taxon>
        <taxon>Cytophagales</taxon>
        <taxon>Hymenobacteraceae</taxon>
        <taxon>Hymenobacter</taxon>
    </lineage>
</organism>
<dbReference type="PROSITE" id="PS51186">
    <property type="entry name" value="GNAT"/>
    <property type="match status" value="2"/>
</dbReference>
<comment type="caution">
    <text evidence="4">The sequence shown here is derived from an EMBL/GenBank/DDBJ whole genome shotgun (WGS) entry which is preliminary data.</text>
</comment>
<name>A0A4Z0Q3G1_9BACT</name>
<dbReference type="GO" id="GO:0016747">
    <property type="term" value="F:acyltransferase activity, transferring groups other than amino-acyl groups"/>
    <property type="evidence" value="ECO:0007669"/>
    <property type="project" value="InterPro"/>
</dbReference>
<evidence type="ECO:0000256" key="1">
    <source>
        <dbReference type="ARBA" id="ARBA00022679"/>
    </source>
</evidence>
<feature type="domain" description="N-acetyltransferase" evidence="3">
    <location>
        <begin position="157"/>
        <end position="282"/>
    </location>
</feature>
<evidence type="ECO:0000313" key="5">
    <source>
        <dbReference type="Proteomes" id="UP000297549"/>
    </source>
</evidence>
<accession>A0A4Z0Q3G1</accession>
<dbReference type="EMBL" id="SRLC01000001">
    <property type="protein sequence ID" value="TGE24587.1"/>
    <property type="molecule type" value="Genomic_DNA"/>
</dbReference>
<dbReference type="CDD" id="cd04301">
    <property type="entry name" value="NAT_SF"/>
    <property type="match status" value="1"/>
</dbReference>
<dbReference type="Proteomes" id="UP000297549">
    <property type="component" value="Unassembled WGS sequence"/>
</dbReference>
<dbReference type="InterPro" id="IPR000182">
    <property type="entry name" value="GNAT_dom"/>
</dbReference>
<evidence type="ECO:0000313" key="4">
    <source>
        <dbReference type="EMBL" id="TGE24587.1"/>
    </source>
</evidence>
<evidence type="ECO:0000259" key="3">
    <source>
        <dbReference type="PROSITE" id="PS51186"/>
    </source>
</evidence>
<reference evidence="4 5" key="1">
    <citation type="submission" date="2019-04" db="EMBL/GenBank/DDBJ databases">
        <authorList>
            <person name="Feng G."/>
            <person name="Zhang J."/>
            <person name="Zhu H."/>
        </authorList>
    </citation>
    <scope>NUCLEOTIDE SEQUENCE [LARGE SCALE GENOMIC DNA]</scope>
    <source>
        <strain evidence="4 5">JCM 31653</strain>
    </source>
</reference>
<keyword evidence="1 4" id="KW-0808">Transferase</keyword>
<dbReference type="InterPro" id="IPR016181">
    <property type="entry name" value="Acyl_CoA_acyltransferase"/>
</dbReference>
<proteinExistence type="predicted"/>
<protein>
    <submittedName>
        <fullName evidence="4">GNAT family N-acetyltransferase</fullName>
    </submittedName>
</protein>
<keyword evidence="2" id="KW-0012">Acyltransferase</keyword>
<gene>
    <name evidence="4" type="ORF">E5K00_05070</name>
</gene>
<dbReference type="Pfam" id="PF00583">
    <property type="entry name" value="Acetyltransf_1"/>
    <property type="match status" value="1"/>
</dbReference>
<dbReference type="PANTHER" id="PTHR43420:SF47">
    <property type="entry name" value="N-ACETYLTRANSFERASE DOMAIN-CONTAINING PROTEIN"/>
    <property type="match status" value="1"/>
</dbReference>